<dbReference type="EMBL" id="CABFNQ020000748">
    <property type="protein sequence ID" value="CAH0033925.1"/>
    <property type="molecule type" value="Genomic_DNA"/>
</dbReference>
<dbReference type="OrthoDB" id="10409375at2759"/>
<keyword evidence="3" id="KW-1185">Reference proteome</keyword>
<feature type="region of interest" description="Disordered" evidence="1">
    <location>
        <begin position="84"/>
        <end position="240"/>
    </location>
</feature>
<proteinExistence type="predicted"/>
<feature type="compositionally biased region" description="Basic and acidic residues" evidence="1">
    <location>
        <begin position="177"/>
        <end position="231"/>
    </location>
</feature>
<accession>A0A9N9VSQ0</accession>
<feature type="compositionally biased region" description="Polar residues" evidence="1">
    <location>
        <begin position="123"/>
        <end position="133"/>
    </location>
</feature>
<dbReference type="AlphaFoldDB" id="A0A9N9VSQ0"/>
<gene>
    <name evidence="2" type="ORF">CRHIZ90672A_00006818</name>
</gene>
<comment type="caution">
    <text evidence="2">The sequence shown here is derived from an EMBL/GenBank/DDBJ whole genome shotgun (WGS) entry which is preliminary data.</text>
</comment>
<sequence>MHVYQNHPEIIVSSSKKGGRDLSLDAKNASGRKLEDDCKKQWRAEDRANPTHINKASCGEYTGVHIMGQLHDGNIPDEKTDMVATHRPGPKEAEQAKIAANGGQREPARKEDLEIQPPCDGATNRNKAMNGKSNRMGMGGCASIPTLTGSKVVHEDTEGQPYDLDGSQFTTHALGPYREDSPAQAKADQEKIDNKAYMDDHKQRMRKELDEKKKKEKDEARERAKANREAQLKAQQEESS</sequence>
<protein>
    <submittedName>
        <fullName evidence="2">Uncharacterized protein</fullName>
    </submittedName>
</protein>
<dbReference type="Proteomes" id="UP000696573">
    <property type="component" value="Unassembled WGS sequence"/>
</dbReference>
<organism evidence="2 3">
    <name type="scientific">Clonostachys rhizophaga</name>
    <dbReference type="NCBI Taxonomy" id="160324"/>
    <lineage>
        <taxon>Eukaryota</taxon>
        <taxon>Fungi</taxon>
        <taxon>Dikarya</taxon>
        <taxon>Ascomycota</taxon>
        <taxon>Pezizomycotina</taxon>
        <taxon>Sordariomycetes</taxon>
        <taxon>Hypocreomycetidae</taxon>
        <taxon>Hypocreales</taxon>
        <taxon>Bionectriaceae</taxon>
        <taxon>Clonostachys</taxon>
    </lineage>
</organism>
<reference evidence="2" key="1">
    <citation type="submission" date="2021-10" db="EMBL/GenBank/DDBJ databases">
        <authorList>
            <person name="Piombo E."/>
        </authorList>
    </citation>
    <scope>NUCLEOTIDE SEQUENCE</scope>
</reference>
<evidence type="ECO:0000313" key="3">
    <source>
        <dbReference type="Proteomes" id="UP000696573"/>
    </source>
</evidence>
<evidence type="ECO:0000256" key="1">
    <source>
        <dbReference type="SAM" id="MobiDB-lite"/>
    </source>
</evidence>
<evidence type="ECO:0000313" key="2">
    <source>
        <dbReference type="EMBL" id="CAH0033925.1"/>
    </source>
</evidence>
<feature type="region of interest" description="Disordered" evidence="1">
    <location>
        <begin position="1"/>
        <end position="33"/>
    </location>
</feature>
<name>A0A9N9VSQ0_9HYPO</name>